<dbReference type="Proteomes" id="UP000510686">
    <property type="component" value="Chromosome 4"/>
</dbReference>
<dbReference type="RefSeq" id="XP_065987211.1">
    <property type="nucleotide sequence ID" value="XM_066131100.1"/>
</dbReference>
<reference evidence="1 2" key="1">
    <citation type="submission" date="2020-07" db="EMBL/GenBank/DDBJ databases">
        <title>Telomere length de novo assembly of all 7 chromosomes of the fungus, Metarhizium brunneum, using a novel assembly pipeline.</title>
        <authorList>
            <person name="Saud z."/>
            <person name="Kortsinoglou A."/>
            <person name="Kouvelis V.N."/>
            <person name="Butt T.M."/>
        </authorList>
    </citation>
    <scope>NUCLEOTIDE SEQUENCE [LARGE SCALE GENOMIC DNA]</scope>
    <source>
        <strain evidence="1 2">4556</strain>
    </source>
</reference>
<evidence type="ECO:0000313" key="1">
    <source>
        <dbReference type="EMBL" id="QLI71303.1"/>
    </source>
</evidence>
<dbReference type="GeneID" id="90967998"/>
<protein>
    <submittedName>
        <fullName evidence="1">Uncharacterized protein</fullName>
    </submittedName>
</protein>
<dbReference type="KEGG" id="mbrn:90967998"/>
<evidence type="ECO:0000313" key="2">
    <source>
        <dbReference type="Proteomes" id="UP000510686"/>
    </source>
</evidence>
<accession>A0A7D5Z4I7</accession>
<name>A0A7D5Z4I7_9HYPO</name>
<dbReference type="EMBL" id="CP058935">
    <property type="protein sequence ID" value="QLI71303.1"/>
    <property type="molecule type" value="Genomic_DNA"/>
</dbReference>
<proteinExistence type="predicted"/>
<dbReference type="AlphaFoldDB" id="A0A7D5Z4I7"/>
<sequence>MGIVLITTVEAVLRVLSGLPFADEVTRRSLLATTGTDNRKHVHVQFKAPRK</sequence>
<keyword evidence="2" id="KW-1185">Reference proteome</keyword>
<organism evidence="1 2">
    <name type="scientific">Metarhizium brunneum</name>
    <dbReference type="NCBI Taxonomy" id="500148"/>
    <lineage>
        <taxon>Eukaryota</taxon>
        <taxon>Fungi</taxon>
        <taxon>Dikarya</taxon>
        <taxon>Ascomycota</taxon>
        <taxon>Pezizomycotina</taxon>
        <taxon>Sordariomycetes</taxon>
        <taxon>Hypocreomycetidae</taxon>
        <taxon>Hypocreales</taxon>
        <taxon>Clavicipitaceae</taxon>
        <taxon>Metarhizium</taxon>
    </lineage>
</organism>
<gene>
    <name evidence="1" type="ORF">G6M90_00g079060</name>
</gene>